<dbReference type="Proteomes" id="UP000252519">
    <property type="component" value="Unassembled WGS sequence"/>
</dbReference>
<accession>A0A368FJB8</accession>
<protein>
    <submittedName>
        <fullName evidence="1">Uncharacterized protein</fullName>
    </submittedName>
</protein>
<organism evidence="1 2">
    <name type="scientific">Ancylostoma caninum</name>
    <name type="common">Dog hookworm</name>
    <dbReference type="NCBI Taxonomy" id="29170"/>
    <lineage>
        <taxon>Eukaryota</taxon>
        <taxon>Metazoa</taxon>
        <taxon>Ecdysozoa</taxon>
        <taxon>Nematoda</taxon>
        <taxon>Chromadorea</taxon>
        <taxon>Rhabditida</taxon>
        <taxon>Rhabditina</taxon>
        <taxon>Rhabditomorpha</taxon>
        <taxon>Strongyloidea</taxon>
        <taxon>Ancylostomatidae</taxon>
        <taxon>Ancylostomatinae</taxon>
        <taxon>Ancylostoma</taxon>
    </lineage>
</organism>
<dbReference type="OrthoDB" id="10550533at2759"/>
<name>A0A368FJB8_ANCCA</name>
<gene>
    <name evidence="1" type="ORF">ANCCAN_21855</name>
</gene>
<dbReference type="AlphaFoldDB" id="A0A368FJB8"/>
<proteinExistence type="predicted"/>
<keyword evidence="2" id="KW-1185">Reference proteome</keyword>
<reference evidence="1 2" key="1">
    <citation type="submission" date="2014-10" db="EMBL/GenBank/DDBJ databases">
        <title>Draft genome of the hookworm Ancylostoma caninum.</title>
        <authorList>
            <person name="Mitreva M."/>
        </authorList>
    </citation>
    <scope>NUCLEOTIDE SEQUENCE [LARGE SCALE GENOMIC DNA]</scope>
    <source>
        <strain evidence="1 2">Baltimore</strain>
    </source>
</reference>
<sequence length="97" mass="10456">MLEEFVTHLALYSYDGLPRCACASGFELMYDGFSCAKPSAYFVILQENVADISRASLDKPINFDSLGVINITNSAPTTADIDQMYGSASALTGECRA</sequence>
<comment type="caution">
    <text evidence="1">The sequence shown here is derived from an EMBL/GenBank/DDBJ whole genome shotgun (WGS) entry which is preliminary data.</text>
</comment>
<dbReference type="EMBL" id="JOJR01001112">
    <property type="protein sequence ID" value="RCN32344.1"/>
    <property type="molecule type" value="Genomic_DNA"/>
</dbReference>
<evidence type="ECO:0000313" key="1">
    <source>
        <dbReference type="EMBL" id="RCN32344.1"/>
    </source>
</evidence>
<evidence type="ECO:0000313" key="2">
    <source>
        <dbReference type="Proteomes" id="UP000252519"/>
    </source>
</evidence>